<name>A0A6L9MDT8_9HYPH</name>
<dbReference type="PANTHER" id="PTHR43684">
    <property type="match status" value="1"/>
</dbReference>
<proteinExistence type="predicted"/>
<evidence type="ECO:0000256" key="1">
    <source>
        <dbReference type="ARBA" id="ARBA00004275"/>
    </source>
</evidence>
<evidence type="ECO:0000256" key="3">
    <source>
        <dbReference type="ARBA" id="ARBA00023235"/>
    </source>
</evidence>
<comment type="caution">
    <text evidence="4">The sequence shown here is derived from an EMBL/GenBank/DDBJ whole genome shotgun (WGS) entry which is preliminary data.</text>
</comment>
<keyword evidence="5" id="KW-1185">Reference proteome</keyword>
<sequence>MSDLIETGVEAGVLTLRMNRPDKKNAITQEMYRTMADAITGAGQDDAIAAVLICGAPGTFTAGNDIKDFTAVAMSGTPPRDAYDFLIALATTRKPLVAAVDGIAIGIGTTILMHCDLAYASPASTFRTPFLDLGVTPEAGSSLIAPRIMGDQRAFALLALGETFDAEAARQAGLVYAVSEDAEAAALDAARRLAKKPPEALRIARELLRGSQDEIVKRIDREIGHFTERLSSEEAKAAFMAFMSR</sequence>
<dbReference type="InterPro" id="IPR051053">
    <property type="entry name" value="ECH/Chromodomain_protein"/>
</dbReference>
<dbReference type="InterPro" id="IPR029045">
    <property type="entry name" value="ClpP/crotonase-like_dom_sf"/>
</dbReference>
<reference evidence="4 5" key="1">
    <citation type="submission" date="2020-01" db="EMBL/GenBank/DDBJ databases">
        <title>Genomes of bacteria type strains.</title>
        <authorList>
            <person name="Chen J."/>
            <person name="Zhu S."/>
            <person name="Chen J."/>
        </authorList>
    </citation>
    <scope>NUCLEOTIDE SEQUENCE [LARGE SCALE GENOMIC DNA]</scope>
    <source>
        <strain evidence="4 5">KCTC 52919</strain>
    </source>
</reference>
<dbReference type="PANTHER" id="PTHR43684:SF1">
    <property type="entry name" value="ENOYL-COA DELTA ISOMERASE 2"/>
    <property type="match status" value="1"/>
</dbReference>
<organism evidence="4 5">
    <name type="scientific">Aurantimonas aggregata</name>
    <dbReference type="NCBI Taxonomy" id="2047720"/>
    <lineage>
        <taxon>Bacteria</taxon>
        <taxon>Pseudomonadati</taxon>
        <taxon>Pseudomonadota</taxon>
        <taxon>Alphaproteobacteria</taxon>
        <taxon>Hyphomicrobiales</taxon>
        <taxon>Aurantimonadaceae</taxon>
        <taxon>Aurantimonas</taxon>
    </lineage>
</organism>
<evidence type="ECO:0000313" key="5">
    <source>
        <dbReference type="Proteomes" id="UP000476332"/>
    </source>
</evidence>
<keyword evidence="2" id="KW-0576">Peroxisome</keyword>
<evidence type="ECO:0000313" key="4">
    <source>
        <dbReference type="EMBL" id="NDV85984.1"/>
    </source>
</evidence>
<keyword evidence="3" id="KW-0413">Isomerase</keyword>
<dbReference type="EMBL" id="JAAAMJ010000002">
    <property type="protein sequence ID" value="NDV85984.1"/>
    <property type="molecule type" value="Genomic_DNA"/>
</dbReference>
<dbReference type="SUPFAM" id="SSF52096">
    <property type="entry name" value="ClpP/crotonase"/>
    <property type="match status" value="1"/>
</dbReference>
<dbReference type="RefSeq" id="WP_163042739.1">
    <property type="nucleotide sequence ID" value="NZ_JAAAMJ010000002.1"/>
</dbReference>
<gene>
    <name evidence="4" type="ORF">GTW51_04630</name>
</gene>
<accession>A0A6L9MDT8</accession>
<dbReference type="NCBIfam" id="NF004681">
    <property type="entry name" value="PRK06023.1"/>
    <property type="match status" value="1"/>
</dbReference>
<protein>
    <submittedName>
        <fullName evidence="4">Crotonase/enoyl-CoA hydratase family protein</fullName>
    </submittedName>
</protein>
<comment type="subcellular location">
    <subcellularLocation>
        <location evidence="1">Peroxisome</location>
    </subcellularLocation>
</comment>
<dbReference type="InterPro" id="IPR001753">
    <property type="entry name" value="Enoyl-CoA_hydra/iso"/>
</dbReference>
<dbReference type="Pfam" id="PF00378">
    <property type="entry name" value="ECH_1"/>
    <property type="match status" value="1"/>
</dbReference>
<dbReference type="AlphaFoldDB" id="A0A6L9MDT8"/>
<dbReference type="Gene3D" id="3.90.226.10">
    <property type="entry name" value="2-enoyl-CoA Hydratase, Chain A, domain 1"/>
    <property type="match status" value="1"/>
</dbReference>
<evidence type="ECO:0000256" key="2">
    <source>
        <dbReference type="ARBA" id="ARBA00023140"/>
    </source>
</evidence>
<dbReference type="Proteomes" id="UP000476332">
    <property type="component" value="Unassembled WGS sequence"/>
</dbReference>
<dbReference type="GO" id="GO:0004165">
    <property type="term" value="F:delta(3)-delta(2)-enoyl-CoA isomerase activity"/>
    <property type="evidence" value="ECO:0007669"/>
    <property type="project" value="UniProtKB-ARBA"/>
</dbReference>
<dbReference type="CDD" id="cd06558">
    <property type="entry name" value="crotonase-like"/>
    <property type="match status" value="1"/>
</dbReference>